<feature type="region of interest" description="Disordered" evidence="1">
    <location>
        <begin position="121"/>
        <end position="144"/>
    </location>
</feature>
<reference evidence="2" key="1">
    <citation type="submission" date="2022-07" db="EMBL/GenBank/DDBJ databases">
        <authorList>
            <person name="Macas J."/>
            <person name="Novak P."/>
            <person name="Neumann P."/>
        </authorList>
    </citation>
    <scope>NUCLEOTIDE SEQUENCE</scope>
</reference>
<sequence>MDCSQLHDSRFPRNRLLTPRADYFAFNRNRRYWRSASQHQHRRHQHAHQLVTNRYTHTGYNNFPCKPTGHKTISDFESGLNLEERRCKTDHRQRIWSHSQHPPPRFTARESEEGWCTVRYRGRQSSRNTGRQGPLPNQHLPERQRLREKTITGNSYRYLNLAIEDDNPNSAEITQNKIDSSDKNGARVSSAQNSSAWEGHMAKSGRNTGDIERVKPVPLFDSSAVDIQPVKVMRAPAFNRPFTWADLVRSDKDELIDVAALTRSI</sequence>
<name>A0A9P0ZJD8_CUSEU</name>
<dbReference type="EMBL" id="CAMAPE010000046">
    <property type="protein sequence ID" value="CAH9104837.1"/>
    <property type="molecule type" value="Genomic_DNA"/>
</dbReference>
<comment type="caution">
    <text evidence="2">The sequence shown here is derived from an EMBL/GenBank/DDBJ whole genome shotgun (WGS) entry which is preliminary data.</text>
</comment>
<dbReference type="AlphaFoldDB" id="A0A9P0ZJD8"/>
<proteinExistence type="predicted"/>
<accession>A0A9P0ZJD8</accession>
<organism evidence="2 3">
    <name type="scientific">Cuscuta europaea</name>
    <name type="common">European dodder</name>
    <dbReference type="NCBI Taxonomy" id="41803"/>
    <lineage>
        <taxon>Eukaryota</taxon>
        <taxon>Viridiplantae</taxon>
        <taxon>Streptophyta</taxon>
        <taxon>Embryophyta</taxon>
        <taxon>Tracheophyta</taxon>
        <taxon>Spermatophyta</taxon>
        <taxon>Magnoliopsida</taxon>
        <taxon>eudicotyledons</taxon>
        <taxon>Gunneridae</taxon>
        <taxon>Pentapetalae</taxon>
        <taxon>asterids</taxon>
        <taxon>lamiids</taxon>
        <taxon>Solanales</taxon>
        <taxon>Convolvulaceae</taxon>
        <taxon>Cuscuteae</taxon>
        <taxon>Cuscuta</taxon>
        <taxon>Cuscuta subgen. Cuscuta</taxon>
    </lineage>
</organism>
<evidence type="ECO:0000313" key="2">
    <source>
        <dbReference type="EMBL" id="CAH9104837.1"/>
    </source>
</evidence>
<evidence type="ECO:0000256" key="1">
    <source>
        <dbReference type="SAM" id="MobiDB-lite"/>
    </source>
</evidence>
<feature type="compositionally biased region" description="Polar residues" evidence="1">
    <location>
        <begin position="187"/>
        <end position="196"/>
    </location>
</feature>
<protein>
    <submittedName>
        <fullName evidence="2">Uncharacterized protein</fullName>
    </submittedName>
</protein>
<feature type="region of interest" description="Disordered" evidence="1">
    <location>
        <begin position="170"/>
        <end position="210"/>
    </location>
</feature>
<keyword evidence="3" id="KW-1185">Reference proteome</keyword>
<gene>
    <name evidence="2" type="ORF">CEURO_LOCUS16707</name>
</gene>
<evidence type="ECO:0000313" key="3">
    <source>
        <dbReference type="Proteomes" id="UP001152484"/>
    </source>
</evidence>
<dbReference type="Proteomes" id="UP001152484">
    <property type="component" value="Unassembled WGS sequence"/>
</dbReference>